<comment type="caution">
    <text evidence="8">Lacks conserved residue(s) required for the propagation of feature annotation.</text>
</comment>
<evidence type="ECO:0000256" key="6">
    <source>
        <dbReference type="ARBA" id="ARBA00023175"/>
    </source>
</evidence>
<dbReference type="SUPFAM" id="SSF48403">
    <property type="entry name" value="Ankyrin repeat"/>
    <property type="match status" value="1"/>
</dbReference>
<keyword evidence="1" id="KW-0677">Repeat</keyword>
<dbReference type="Gene3D" id="3.40.850.10">
    <property type="entry name" value="Kinesin motor domain"/>
    <property type="match status" value="2"/>
</dbReference>
<dbReference type="GO" id="GO:0005524">
    <property type="term" value="F:ATP binding"/>
    <property type="evidence" value="ECO:0007669"/>
    <property type="project" value="UniProtKB-KW"/>
</dbReference>
<dbReference type="EMBL" id="BAAFJT010000001">
    <property type="protein sequence ID" value="GAB0179054.1"/>
    <property type="molecule type" value="Genomic_DNA"/>
</dbReference>
<dbReference type="Pfam" id="PF12796">
    <property type="entry name" value="Ank_2"/>
    <property type="match status" value="1"/>
</dbReference>
<dbReference type="AlphaFoldDB" id="A0ABC9W0A7"/>
<accession>A0ABC9W0A7</accession>
<dbReference type="SMART" id="SM00242">
    <property type="entry name" value="MYSc"/>
    <property type="match status" value="1"/>
</dbReference>
<evidence type="ECO:0000256" key="5">
    <source>
        <dbReference type="ARBA" id="ARBA00023123"/>
    </source>
</evidence>
<sequence length="563" mass="63165">MAGANVLLQDVNGNIALDYAIEGTESSSILLMYLEENVNEGSDRAALVGTWPPARLNPPQFFLAPNVGQEKIEIRTVIGRGVELNSLRQMKIQRPVTMLTDVRQLIASGGSVNQKNDEGVTLLHVACANGYKNVASLILDHGADLNAVDNQYWTPLHLAAKYGQTNLVKLLLIHWANPNLLNCNNEKPSDVAASEFIEEMLLKAEVVWEEKMKDPVVVSTLSQEEPYEEIIHDLPTISNKLNPLALPIAKQDSLLEKDTMFKDAAKGLCKQQSQDGASENVTVNTSTKLEQIKLMPPAPNDDLASLSELTDSSLLYEIQKRFNNNQIYTYIGDILLLVNPFKELPIYSTMVNCILEAFGHAKTPLNDFSSCFIKYFELQFCEKKKTLIAARIYTYMLEKSRVIMQPLNQSNFHVFYLMMDGLSAEEKYTLYLSNLSAHRYLSQTVLEETMLAANPQNREKLAVLKQALGAVGFNSLEVENLFVILSAILHLGDLRFTTLTDAETALVSDLQLLEQGDMIVRRHTIEIAEFYRDLLAKSLYGRLFSFLVNTINCYLQNQDETGR</sequence>
<dbReference type="PROSITE" id="PS51456">
    <property type="entry name" value="MYOSIN_MOTOR"/>
    <property type="match status" value="1"/>
</dbReference>
<keyword evidence="4 7" id="KW-0040">ANK repeat</keyword>
<feature type="repeat" description="ANK" evidence="7">
    <location>
        <begin position="118"/>
        <end position="150"/>
    </location>
</feature>
<keyword evidence="3" id="KW-0067">ATP-binding</keyword>
<comment type="similarity">
    <text evidence="8">Belongs to the TRAFAC class myosin-kinesin ATPase superfamily. Myosin family.</text>
</comment>
<keyword evidence="6" id="KW-0505">Motor protein</keyword>
<evidence type="ECO:0000313" key="11">
    <source>
        <dbReference type="Proteomes" id="UP001623348"/>
    </source>
</evidence>
<keyword evidence="11" id="KW-1185">Reference proteome</keyword>
<dbReference type="InterPro" id="IPR001609">
    <property type="entry name" value="Myosin_head_motor_dom-like"/>
</dbReference>
<dbReference type="InterPro" id="IPR036770">
    <property type="entry name" value="Ankyrin_rpt-contain_sf"/>
</dbReference>
<evidence type="ECO:0000256" key="2">
    <source>
        <dbReference type="ARBA" id="ARBA00022741"/>
    </source>
</evidence>
<dbReference type="Gene3D" id="1.25.40.20">
    <property type="entry name" value="Ankyrin repeat-containing domain"/>
    <property type="match status" value="2"/>
</dbReference>
<evidence type="ECO:0000256" key="3">
    <source>
        <dbReference type="ARBA" id="ARBA00022840"/>
    </source>
</evidence>
<dbReference type="Pfam" id="PF00063">
    <property type="entry name" value="Myosin_head"/>
    <property type="match status" value="2"/>
</dbReference>
<dbReference type="PANTHER" id="PTHR47335">
    <property type="entry name" value="UNCONVENTIONAL MYOSIN-XVI"/>
    <property type="match status" value="1"/>
</dbReference>
<reference evidence="10 11" key="1">
    <citation type="submission" date="2024-06" db="EMBL/GenBank/DDBJ databases">
        <title>The draft genome of Grus japonensis, version 3.</title>
        <authorList>
            <person name="Nabeshima K."/>
            <person name="Suzuki S."/>
            <person name="Onuma M."/>
        </authorList>
    </citation>
    <scope>NUCLEOTIDE SEQUENCE [LARGE SCALE GENOMIC DNA]</scope>
    <source>
        <strain evidence="10 11">451A</strain>
    </source>
</reference>
<keyword evidence="5 8" id="KW-0518">Myosin</keyword>
<evidence type="ECO:0000313" key="10">
    <source>
        <dbReference type="EMBL" id="GAB0179054.1"/>
    </source>
</evidence>
<evidence type="ECO:0000256" key="1">
    <source>
        <dbReference type="ARBA" id="ARBA00022737"/>
    </source>
</evidence>
<dbReference type="PANTHER" id="PTHR47335:SF1">
    <property type="entry name" value="UNCONVENTIONAL MYOSIN-XVI"/>
    <property type="match status" value="1"/>
</dbReference>
<dbReference type="Gene3D" id="1.20.120.720">
    <property type="entry name" value="Myosin VI head, motor domain, U50 subdomain"/>
    <property type="match status" value="1"/>
</dbReference>
<dbReference type="SUPFAM" id="SSF52540">
    <property type="entry name" value="P-loop containing nucleoside triphosphate hydrolases"/>
    <property type="match status" value="1"/>
</dbReference>
<dbReference type="FunFam" id="1.25.40.20:FF:000168">
    <property type="entry name" value="Myosin XVI"/>
    <property type="match status" value="1"/>
</dbReference>
<dbReference type="InterPro" id="IPR036961">
    <property type="entry name" value="Kinesin_motor_dom_sf"/>
</dbReference>
<comment type="caution">
    <text evidence="10">The sequence shown here is derived from an EMBL/GenBank/DDBJ whole genome shotgun (WGS) entry which is preliminary data.</text>
</comment>
<feature type="domain" description="Myosin motor" evidence="9">
    <location>
        <begin position="298"/>
        <end position="563"/>
    </location>
</feature>
<evidence type="ECO:0000259" key="9">
    <source>
        <dbReference type="PROSITE" id="PS51456"/>
    </source>
</evidence>
<dbReference type="SMART" id="SM00248">
    <property type="entry name" value="ANK"/>
    <property type="match status" value="3"/>
</dbReference>
<dbReference type="InterPro" id="IPR002110">
    <property type="entry name" value="Ankyrin_rpt"/>
</dbReference>
<protein>
    <submittedName>
        <fullName evidence="10">Unconventional myosin-XVI</fullName>
    </submittedName>
</protein>
<dbReference type="GO" id="GO:0016459">
    <property type="term" value="C:myosin complex"/>
    <property type="evidence" value="ECO:0007669"/>
    <property type="project" value="UniProtKB-KW"/>
</dbReference>
<proteinExistence type="inferred from homology"/>
<keyword evidence="8" id="KW-0009">Actin-binding</keyword>
<dbReference type="Proteomes" id="UP001623348">
    <property type="component" value="Unassembled WGS sequence"/>
</dbReference>
<evidence type="ECO:0000256" key="4">
    <source>
        <dbReference type="ARBA" id="ARBA00023043"/>
    </source>
</evidence>
<evidence type="ECO:0000256" key="8">
    <source>
        <dbReference type="PROSITE-ProRule" id="PRU00782"/>
    </source>
</evidence>
<dbReference type="GO" id="GO:0003779">
    <property type="term" value="F:actin binding"/>
    <property type="evidence" value="ECO:0007669"/>
    <property type="project" value="UniProtKB-KW"/>
</dbReference>
<gene>
    <name evidence="10" type="ORF">GRJ2_000370700</name>
</gene>
<feature type="repeat" description="ANK" evidence="7">
    <location>
        <begin position="151"/>
        <end position="183"/>
    </location>
</feature>
<evidence type="ECO:0000256" key="7">
    <source>
        <dbReference type="PROSITE-ProRule" id="PRU00023"/>
    </source>
</evidence>
<keyword evidence="2" id="KW-0547">Nucleotide-binding</keyword>
<dbReference type="InterPro" id="IPR027417">
    <property type="entry name" value="P-loop_NTPase"/>
</dbReference>
<name>A0ABC9W0A7_GRUJA</name>
<dbReference type="PROSITE" id="PS50088">
    <property type="entry name" value="ANK_REPEAT"/>
    <property type="match status" value="2"/>
</dbReference>
<organism evidence="10 11">
    <name type="scientific">Grus japonensis</name>
    <name type="common">Japanese crane</name>
    <name type="synonym">Red-crowned crane</name>
    <dbReference type="NCBI Taxonomy" id="30415"/>
    <lineage>
        <taxon>Eukaryota</taxon>
        <taxon>Metazoa</taxon>
        <taxon>Chordata</taxon>
        <taxon>Craniata</taxon>
        <taxon>Vertebrata</taxon>
        <taxon>Euteleostomi</taxon>
        <taxon>Archelosauria</taxon>
        <taxon>Archosauria</taxon>
        <taxon>Dinosauria</taxon>
        <taxon>Saurischia</taxon>
        <taxon>Theropoda</taxon>
        <taxon>Coelurosauria</taxon>
        <taxon>Aves</taxon>
        <taxon>Neognathae</taxon>
        <taxon>Neoaves</taxon>
        <taxon>Gruiformes</taxon>
        <taxon>Gruidae</taxon>
        <taxon>Grus</taxon>
    </lineage>
</organism>
<dbReference type="InterPro" id="IPR052838">
    <property type="entry name" value="Myosin-XVI"/>
</dbReference>
<dbReference type="PROSITE" id="PS50297">
    <property type="entry name" value="ANK_REP_REGION"/>
    <property type="match status" value="2"/>
</dbReference>